<dbReference type="Proteomes" id="UP000012073">
    <property type="component" value="Unassembled WGS sequence"/>
</dbReference>
<sequence length="36" mass="3868">MATMCSSSWALASASLPVRRAAPNQSLTRCVTCWLP</sequence>
<keyword evidence="2" id="KW-1185">Reference proteome</keyword>
<evidence type="ECO:0000313" key="1">
    <source>
        <dbReference type="EMBL" id="CDF34975.1"/>
    </source>
</evidence>
<evidence type="ECO:0000313" key="2">
    <source>
        <dbReference type="Proteomes" id="UP000012073"/>
    </source>
</evidence>
<dbReference type="RefSeq" id="XP_005714794.1">
    <property type="nucleotide sequence ID" value="XM_005714737.1"/>
</dbReference>
<dbReference type="GeneID" id="17322511"/>
<reference evidence="2" key="1">
    <citation type="journal article" date="2013" name="Proc. Natl. Acad. Sci. U.S.A.">
        <title>Genome structure and metabolic features in the red seaweed Chondrus crispus shed light on evolution of the Archaeplastida.</title>
        <authorList>
            <person name="Collen J."/>
            <person name="Porcel B."/>
            <person name="Carre W."/>
            <person name="Ball S.G."/>
            <person name="Chaparro C."/>
            <person name="Tonon T."/>
            <person name="Barbeyron T."/>
            <person name="Michel G."/>
            <person name="Noel B."/>
            <person name="Valentin K."/>
            <person name="Elias M."/>
            <person name="Artiguenave F."/>
            <person name="Arun A."/>
            <person name="Aury J.M."/>
            <person name="Barbosa-Neto J.F."/>
            <person name="Bothwell J.H."/>
            <person name="Bouget F.Y."/>
            <person name="Brillet L."/>
            <person name="Cabello-Hurtado F."/>
            <person name="Capella-Gutierrez S."/>
            <person name="Charrier B."/>
            <person name="Cladiere L."/>
            <person name="Cock J.M."/>
            <person name="Coelho S.M."/>
            <person name="Colleoni C."/>
            <person name="Czjzek M."/>
            <person name="Da Silva C."/>
            <person name="Delage L."/>
            <person name="Denoeud F."/>
            <person name="Deschamps P."/>
            <person name="Dittami S.M."/>
            <person name="Gabaldon T."/>
            <person name="Gachon C.M."/>
            <person name="Groisillier A."/>
            <person name="Herve C."/>
            <person name="Jabbari K."/>
            <person name="Katinka M."/>
            <person name="Kloareg B."/>
            <person name="Kowalczyk N."/>
            <person name="Labadie K."/>
            <person name="Leblanc C."/>
            <person name="Lopez P.J."/>
            <person name="McLachlan D.H."/>
            <person name="Meslet-Cladiere L."/>
            <person name="Moustafa A."/>
            <person name="Nehr Z."/>
            <person name="Nyvall Collen P."/>
            <person name="Panaud O."/>
            <person name="Partensky F."/>
            <person name="Poulain J."/>
            <person name="Rensing S.A."/>
            <person name="Rousvoal S."/>
            <person name="Samson G."/>
            <person name="Symeonidi A."/>
            <person name="Weissenbach J."/>
            <person name="Zambounis A."/>
            <person name="Wincker P."/>
            <person name="Boyen C."/>
        </authorList>
    </citation>
    <scope>NUCLEOTIDE SEQUENCE [LARGE SCALE GENOMIC DNA]</scope>
    <source>
        <strain evidence="2">cv. Stackhouse</strain>
    </source>
</reference>
<name>R7QC07_CHOCR</name>
<organism evidence="1 2">
    <name type="scientific">Chondrus crispus</name>
    <name type="common">Carrageen Irish moss</name>
    <name type="synonym">Polymorpha crispa</name>
    <dbReference type="NCBI Taxonomy" id="2769"/>
    <lineage>
        <taxon>Eukaryota</taxon>
        <taxon>Rhodophyta</taxon>
        <taxon>Florideophyceae</taxon>
        <taxon>Rhodymeniophycidae</taxon>
        <taxon>Gigartinales</taxon>
        <taxon>Gigartinaceae</taxon>
        <taxon>Chondrus</taxon>
    </lineage>
</organism>
<dbReference type="KEGG" id="ccp:CHC_T00003307001"/>
<dbReference type="EMBL" id="HG001713">
    <property type="protein sequence ID" value="CDF34975.1"/>
    <property type="molecule type" value="Genomic_DNA"/>
</dbReference>
<dbReference type="AlphaFoldDB" id="R7QC07"/>
<gene>
    <name evidence="1" type="ORF">CHC_T00003307001</name>
</gene>
<protein>
    <submittedName>
        <fullName evidence="1">Uncharacterized protein</fullName>
    </submittedName>
</protein>
<accession>R7QC07</accession>
<dbReference type="Gramene" id="CDF34975">
    <property type="protein sequence ID" value="CDF34975"/>
    <property type="gene ID" value="CHC_T00003307001"/>
</dbReference>
<proteinExistence type="predicted"/>